<feature type="chain" id="PRO_5038334097" description="Peptidase S8/S53 domain-containing protein" evidence="7">
    <location>
        <begin position="28"/>
        <end position="1242"/>
    </location>
</feature>
<dbReference type="InterPro" id="IPR015500">
    <property type="entry name" value="Peptidase_S8_subtilisin-rel"/>
</dbReference>
<dbReference type="SUPFAM" id="SSF52743">
    <property type="entry name" value="Subtilisin-like"/>
    <property type="match status" value="1"/>
</dbReference>
<accession>A0A2Z5JMD6</accession>
<feature type="active site" description="Charge relay system" evidence="5 6">
    <location>
        <position position="230"/>
    </location>
</feature>
<reference evidence="9 10" key="1">
    <citation type="journal article" date="2018" name="Front. Microbiol.">
        <title>Genome Sequencing of Streptomyces atratus SCSIOZH16 and Activation Production of Nocardamine via Metabolic Engineering.</title>
        <authorList>
            <person name="Li Y."/>
            <person name="Zhang C."/>
            <person name="Liu C."/>
            <person name="Ju J."/>
            <person name="Ma J."/>
        </authorList>
    </citation>
    <scope>NUCLEOTIDE SEQUENCE [LARGE SCALE GENOMIC DNA]</scope>
    <source>
        <strain evidence="9 10">SCSIO_ZH16</strain>
    </source>
</reference>
<dbReference type="EMBL" id="CP027306">
    <property type="protein sequence ID" value="AXE81458.1"/>
    <property type="molecule type" value="Genomic_DNA"/>
</dbReference>
<sequence>MRRTRWAAVCATALAAALAGGTLPAAADNTPAFAAPSTSPGAGGASGTVTLLTGDVVTYSGRGDGVQISSIVPGTGREGMGFTRFRAGGHEYAVPIDAMGQISRGRVDQRLFDVTELVASGYADADTDSLRILVGGAASSSGSPGAPKGARVAAAFPTTQTTALKVPKKSADTVWKQLGTQSRALAEGIGKVWLDGRVRATLDKSVPQIGADRAHRAGITGKGTRVAVLDTGYDRDHPDLKSAVVASQDFTEDGDVQDMQGHGTHVSSIIAGSGAASEGRYAGVAPGAELVEGKVLNNDGYGYDSWILAGMQWAVDQDVKVVNMSLGSRVASDGTDPLSAAVDKLSAEHGTLFVIAAGNSGDRTISAPGAADAALTVGSVTKSGEMSAFTSRGPRQGRPAVKPEISAPGSDIVAARAAGTLDDAAVTERYASLSGTSMASPHVAGAAALLAQRHPDWSGARLKAALIGSAAPVDGATVSDTGSGLTDVPAALAAAVVAEPATLAARTTYPNSSAEPQSRELTWTNTTDKPVRLRLSAGPGSAVRLDAQTLNVPARSSAVSKVTLEPSRVEAGTTYGGAVTATWPGGGRATVPVSIQADPETYTLTLTGPAPREGSAATSTGAVLQNEKTGASQVIGLTGTTPKKVALPRGSYRALGHTWEYDKVGNTVVGSTAIHFARRVTVDQDTSVALDTKDAKPVRIGVDDGSARVTLQSATGIASRIDTGSGAVDTGLIAPSSAGQYRVEAVPTTGAALDGLTFFGGLSWQQREVDAHEPGSSPNALKLLLSQYSIYRWLGTATGEIVDIGTGADTDPAAMDLKGKIVLWTPATSQTAFNNALYQKLTDAGTAAIMYVGYGLTVYRPTPILRLDPTSVPALRDRLAEGPLTLTLDGVNTGAEAYYLHHSVDGRVPAGADWFDRRSELAEVRTTERTHGNPSDPKGMYAWTTWHGLTLNQQVTRYRPPSEQTLYFSPDVAWTTAAFHYQYNVGELVYPLGTLVGPPTVYRKDGGYRDDWMSAPFNPALGEQAGAAQVVREGDKLKVELPVFSDAAGHRAETAPGADSGSTVLADDSGKVLARNAAPGRATFDLPRKENWYRLTVDATRTSPDPVTWMLGTRVTSEWRLRSGHENSAAPARLLDLDYRLPLTGENAADPAKPLDYTVGLSAQGSRKALPIASLKVWYATDGSDWKQAAAARGADGHWKVTVPALGTAKVDLRSTVTDTSGASLTETLIDAYNSGCADIWC</sequence>
<dbReference type="RefSeq" id="WP_114247865.1">
    <property type="nucleotide sequence ID" value="NZ_CP027306.1"/>
</dbReference>
<dbReference type="InterPro" id="IPR050131">
    <property type="entry name" value="Peptidase_S8_subtilisin-like"/>
</dbReference>
<dbReference type="PANTHER" id="PTHR43806:SF11">
    <property type="entry name" value="CEREVISIN-RELATED"/>
    <property type="match status" value="1"/>
</dbReference>
<feature type="active site" description="Charge relay system" evidence="5 6">
    <location>
        <position position="437"/>
    </location>
</feature>
<evidence type="ECO:0000256" key="7">
    <source>
        <dbReference type="SAM" id="SignalP"/>
    </source>
</evidence>
<dbReference type="Gene3D" id="3.40.50.200">
    <property type="entry name" value="Peptidase S8/S53 domain"/>
    <property type="match status" value="1"/>
</dbReference>
<evidence type="ECO:0000256" key="1">
    <source>
        <dbReference type="ARBA" id="ARBA00011073"/>
    </source>
</evidence>
<evidence type="ECO:0000256" key="4">
    <source>
        <dbReference type="ARBA" id="ARBA00022825"/>
    </source>
</evidence>
<evidence type="ECO:0000259" key="8">
    <source>
        <dbReference type="Pfam" id="PF00082"/>
    </source>
</evidence>
<dbReference type="PROSITE" id="PS00138">
    <property type="entry name" value="SUBTILASE_SER"/>
    <property type="match status" value="1"/>
</dbReference>
<dbReference type="PRINTS" id="PR00723">
    <property type="entry name" value="SUBTILISIN"/>
</dbReference>
<name>A0A2Z5JMD6_STRAR</name>
<dbReference type="PANTHER" id="PTHR43806">
    <property type="entry name" value="PEPTIDASE S8"/>
    <property type="match status" value="1"/>
</dbReference>
<dbReference type="InterPro" id="IPR036852">
    <property type="entry name" value="Peptidase_S8/S53_dom_sf"/>
</dbReference>
<comment type="similarity">
    <text evidence="1 6">Belongs to the peptidase S8 family.</text>
</comment>
<evidence type="ECO:0000313" key="9">
    <source>
        <dbReference type="EMBL" id="AXE81458.1"/>
    </source>
</evidence>
<feature type="signal peptide" evidence="7">
    <location>
        <begin position="1"/>
        <end position="27"/>
    </location>
</feature>
<protein>
    <recommendedName>
        <fullName evidence="8">Peptidase S8/S53 domain-containing protein</fullName>
    </recommendedName>
</protein>
<keyword evidence="4 6" id="KW-0720">Serine protease</keyword>
<evidence type="ECO:0000256" key="6">
    <source>
        <dbReference type="PROSITE-ProRule" id="PRU01240"/>
    </source>
</evidence>
<evidence type="ECO:0000256" key="5">
    <source>
        <dbReference type="PIRSR" id="PIRSR615500-1"/>
    </source>
</evidence>
<keyword evidence="7" id="KW-0732">Signal</keyword>
<dbReference type="PROSITE" id="PS00137">
    <property type="entry name" value="SUBTILASE_HIS"/>
    <property type="match status" value="1"/>
</dbReference>
<evidence type="ECO:0000313" key="10">
    <source>
        <dbReference type="Proteomes" id="UP000252698"/>
    </source>
</evidence>
<evidence type="ECO:0000256" key="3">
    <source>
        <dbReference type="ARBA" id="ARBA00022801"/>
    </source>
</evidence>
<organism evidence="9 10">
    <name type="scientific">Streptomyces atratus</name>
    <dbReference type="NCBI Taxonomy" id="1893"/>
    <lineage>
        <taxon>Bacteria</taxon>
        <taxon>Bacillati</taxon>
        <taxon>Actinomycetota</taxon>
        <taxon>Actinomycetes</taxon>
        <taxon>Kitasatosporales</taxon>
        <taxon>Streptomycetaceae</taxon>
        <taxon>Streptomyces</taxon>
    </lineage>
</organism>
<keyword evidence="2 6" id="KW-0645">Protease</keyword>
<dbReference type="InterPro" id="IPR000209">
    <property type="entry name" value="Peptidase_S8/S53_dom"/>
</dbReference>
<dbReference type="Proteomes" id="UP000252698">
    <property type="component" value="Chromosome"/>
</dbReference>
<gene>
    <name evidence="9" type="ORF">C5746_35985</name>
</gene>
<keyword evidence="3 6" id="KW-0378">Hydrolase</keyword>
<dbReference type="Pfam" id="PF00082">
    <property type="entry name" value="Peptidase_S8"/>
    <property type="match status" value="1"/>
</dbReference>
<evidence type="ECO:0000256" key="2">
    <source>
        <dbReference type="ARBA" id="ARBA00022670"/>
    </source>
</evidence>
<feature type="active site" description="Charge relay system" evidence="5 6">
    <location>
        <position position="262"/>
    </location>
</feature>
<dbReference type="PROSITE" id="PS51892">
    <property type="entry name" value="SUBTILASE"/>
    <property type="match status" value="1"/>
</dbReference>
<dbReference type="InterPro" id="IPR023828">
    <property type="entry name" value="Peptidase_S8_Ser-AS"/>
</dbReference>
<proteinExistence type="inferred from homology"/>
<dbReference type="GO" id="GO:0006508">
    <property type="term" value="P:proteolysis"/>
    <property type="evidence" value="ECO:0007669"/>
    <property type="project" value="UniProtKB-KW"/>
</dbReference>
<dbReference type="InterPro" id="IPR022398">
    <property type="entry name" value="Peptidase_S8_His-AS"/>
</dbReference>
<dbReference type="GeneID" id="95523745"/>
<feature type="domain" description="Peptidase S8/S53" evidence="8">
    <location>
        <begin position="221"/>
        <end position="473"/>
    </location>
</feature>
<dbReference type="GO" id="GO:0004252">
    <property type="term" value="F:serine-type endopeptidase activity"/>
    <property type="evidence" value="ECO:0007669"/>
    <property type="project" value="UniProtKB-UniRule"/>
</dbReference>
<dbReference type="AlphaFoldDB" id="A0A2Z5JMD6"/>
<dbReference type="KEGG" id="sata:C5746_35985"/>